<gene>
    <name evidence="1" type="ORF">BD626DRAFT_513945</name>
</gene>
<dbReference type="Gene3D" id="3.30.710.10">
    <property type="entry name" value="Potassium Channel Kv1.1, Chain A"/>
    <property type="match status" value="1"/>
</dbReference>
<organism evidence="1 2">
    <name type="scientific">Schizophyllum amplum</name>
    <dbReference type="NCBI Taxonomy" id="97359"/>
    <lineage>
        <taxon>Eukaryota</taxon>
        <taxon>Fungi</taxon>
        <taxon>Dikarya</taxon>
        <taxon>Basidiomycota</taxon>
        <taxon>Agaricomycotina</taxon>
        <taxon>Agaricomycetes</taxon>
        <taxon>Agaricomycetidae</taxon>
        <taxon>Agaricales</taxon>
        <taxon>Schizophyllaceae</taxon>
        <taxon>Schizophyllum</taxon>
    </lineage>
</organism>
<dbReference type="EMBL" id="VDMD01000043">
    <property type="protein sequence ID" value="TRM57753.1"/>
    <property type="molecule type" value="Genomic_DNA"/>
</dbReference>
<keyword evidence="2" id="KW-1185">Reference proteome</keyword>
<sequence>MAPLGPDTLARVSERFSTSTPSTIPFVSLDNMMFHIERAKLERAADFAPPAGVHSSPTEPVRLQELSPVLELLFRFVYCEIYIDLDPEPFDVVAQLAEAAEKYMVYSAIAVCRLYMKNQHKERPMNVMQYAAKYNYKDILDLVAPYTVGKTQGVMQDILPASLLLPWIAFDHQYQDVAQMTVNCFIALSEFHYDDYGKRFFNCQLGEKESETWASLQRDVAYRLLSTGALALLDLQEVFPLSMSDNVKCDGCCAAIAYWERETHEAVSEIKAFTTFCGSSTVG</sequence>
<dbReference type="AlphaFoldDB" id="A0A550BZ13"/>
<evidence type="ECO:0008006" key="3">
    <source>
        <dbReference type="Google" id="ProtNLM"/>
    </source>
</evidence>
<comment type="caution">
    <text evidence="1">The sequence shown here is derived from an EMBL/GenBank/DDBJ whole genome shotgun (WGS) entry which is preliminary data.</text>
</comment>
<reference evidence="1 2" key="1">
    <citation type="journal article" date="2019" name="New Phytol.">
        <title>Comparative genomics reveals unique wood-decay strategies and fruiting body development in the Schizophyllaceae.</title>
        <authorList>
            <person name="Almasi E."/>
            <person name="Sahu N."/>
            <person name="Krizsan K."/>
            <person name="Balint B."/>
            <person name="Kovacs G.M."/>
            <person name="Kiss B."/>
            <person name="Cseklye J."/>
            <person name="Drula E."/>
            <person name="Henrissat B."/>
            <person name="Nagy I."/>
            <person name="Chovatia M."/>
            <person name="Adam C."/>
            <person name="LaButti K."/>
            <person name="Lipzen A."/>
            <person name="Riley R."/>
            <person name="Grigoriev I.V."/>
            <person name="Nagy L.G."/>
        </authorList>
    </citation>
    <scope>NUCLEOTIDE SEQUENCE [LARGE SCALE GENOMIC DNA]</scope>
    <source>
        <strain evidence="1 2">NL-1724</strain>
    </source>
</reference>
<name>A0A550BZ13_9AGAR</name>
<accession>A0A550BZ13</accession>
<dbReference type="InterPro" id="IPR011333">
    <property type="entry name" value="SKP1/BTB/POZ_sf"/>
</dbReference>
<dbReference type="Proteomes" id="UP000320762">
    <property type="component" value="Unassembled WGS sequence"/>
</dbReference>
<protein>
    <recommendedName>
        <fullName evidence="3">BTB domain-containing protein</fullName>
    </recommendedName>
</protein>
<dbReference type="OrthoDB" id="3184970at2759"/>
<evidence type="ECO:0000313" key="1">
    <source>
        <dbReference type="EMBL" id="TRM57753.1"/>
    </source>
</evidence>
<evidence type="ECO:0000313" key="2">
    <source>
        <dbReference type="Proteomes" id="UP000320762"/>
    </source>
</evidence>
<proteinExistence type="predicted"/>